<dbReference type="GO" id="GO:0008131">
    <property type="term" value="F:primary methylamine oxidase activity"/>
    <property type="evidence" value="ECO:0007669"/>
    <property type="project" value="InterPro"/>
</dbReference>
<comment type="caution">
    <text evidence="2">The sequence shown here is derived from an EMBL/GenBank/DDBJ whole genome shotgun (WGS) entry which is preliminary data.</text>
</comment>
<dbReference type="GO" id="GO:0016810">
    <property type="term" value="F:hydrolase activity, acting on carbon-nitrogen (but not peptide) bonds"/>
    <property type="evidence" value="ECO:0007669"/>
    <property type="project" value="InterPro"/>
</dbReference>
<dbReference type="SUPFAM" id="SSF51338">
    <property type="entry name" value="Composite domain of metallo-dependent hydrolases"/>
    <property type="match status" value="1"/>
</dbReference>
<dbReference type="SUPFAM" id="SSF49998">
    <property type="entry name" value="Amine oxidase catalytic domain"/>
    <property type="match status" value="1"/>
</dbReference>
<evidence type="ECO:0000259" key="1">
    <source>
        <dbReference type="Pfam" id="PF01179"/>
    </source>
</evidence>
<protein>
    <recommendedName>
        <fullName evidence="1">Copper amine oxidase catalytic domain-containing protein</fullName>
    </recommendedName>
</protein>
<organism evidence="2 3">
    <name type="scientific">Microbacterium maritypicum</name>
    <name type="common">Microbacterium liquefaciens</name>
    <dbReference type="NCBI Taxonomy" id="33918"/>
    <lineage>
        <taxon>Bacteria</taxon>
        <taxon>Bacillati</taxon>
        <taxon>Actinomycetota</taxon>
        <taxon>Actinomycetes</taxon>
        <taxon>Micrococcales</taxon>
        <taxon>Microbacteriaceae</taxon>
        <taxon>Microbacterium</taxon>
    </lineage>
</organism>
<feature type="domain" description="Copper amine oxidase catalytic" evidence="1">
    <location>
        <begin position="60"/>
        <end position="93"/>
    </location>
</feature>
<dbReference type="Gene3D" id="2.70.98.20">
    <property type="entry name" value="Copper amine oxidase, catalytic domain"/>
    <property type="match status" value="1"/>
</dbReference>
<dbReference type="EMBL" id="BJNQ01000019">
    <property type="protein sequence ID" value="GEC76394.1"/>
    <property type="molecule type" value="Genomic_DNA"/>
</dbReference>
<dbReference type="GO" id="GO:0009308">
    <property type="term" value="P:amine metabolic process"/>
    <property type="evidence" value="ECO:0007669"/>
    <property type="project" value="InterPro"/>
</dbReference>
<dbReference type="InterPro" id="IPR015798">
    <property type="entry name" value="Cu_amine_oxidase_C"/>
</dbReference>
<dbReference type="GO" id="GO:0048038">
    <property type="term" value="F:quinone binding"/>
    <property type="evidence" value="ECO:0007669"/>
    <property type="project" value="InterPro"/>
</dbReference>
<dbReference type="Proteomes" id="UP000317410">
    <property type="component" value="Unassembled WGS sequence"/>
</dbReference>
<evidence type="ECO:0000313" key="3">
    <source>
        <dbReference type="Proteomes" id="UP000317410"/>
    </source>
</evidence>
<reference evidence="2 3" key="1">
    <citation type="submission" date="2019-06" db="EMBL/GenBank/DDBJ databases">
        <title>Whole genome shotgun sequence of Microbacterium liquefaciens NBRC 15037.</title>
        <authorList>
            <person name="Hosoyama A."/>
            <person name="Uohara A."/>
            <person name="Ohji S."/>
            <person name="Ichikawa N."/>
        </authorList>
    </citation>
    <scope>NUCLEOTIDE SEQUENCE [LARGE SCALE GENOMIC DNA]</scope>
    <source>
        <strain evidence="2 3">NBRC 15037</strain>
    </source>
</reference>
<dbReference type="InterPro" id="IPR036460">
    <property type="entry name" value="Cu_amine_oxidase_C_sf"/>
</dbReference>
<dbReference type="GO" id="GO:0005507">
    <property type="term" value="F:copper ion binding"/>
    <property type="evidence" value="ECO:0007669"/>
    <property type="project" value="InterPro"/>
</dbReference>
<dbReference type="Pfam" id="PF01179">
    <property type="entry name" value="Cu_amine_oxid"/>
    <property type="match status" value="1"/>
</dbReference>
<dbReference type="AlphaFoldDB" id="A0A4Y4BBC6"/>
<dbReference type="InterPro" id="IPR011059">
    <property type="entry name" value="Metal-dep_hydrolase_composite"/>
</dbReference>
<name>A0A4Y4BBC6_MICMQ</name>
<evidence type="ECO:0000313" key="2">
    <source>
        <dbReference type="EMBL" id="GEC76394.1"/>
    </source>
</evidence>
<accession>A0A4Y4BBC6</accession>
<gene>
    <name evidence="2" type="ORF">MLI01_25390</name>
</gene>
<proteinExistence type="predicted"/>
<dbReference type="RefSeq" id="WP_371861304.1">
    <property type="nucleotide sequence ID" value="NZ_BJNQ01000019.1"/>
</dbReference>
<sequence length="120" mass="12843">MTQSLHGDEADLIIRGGRIHTLDPSDAIVGALAVRDGVIIARGDDAESLDARAVVELDRLTHFPRPEDWPIMPVDYAGFWFKPAGFLDQNPAMDVPEASQAHRGATASTCCGGDTCTCAH</sequence>